<evidence type="ECO:0008006" key="4">
    <source>
        <dbReference type="Google" id="ProtNLM"/>
    </source>
</evidence>
<name>A0A0F6TYW7_CITAM</name>
<gene>
    <name evidence="2" type="ORF">F384_23230</name>
</gene>
<dbReference type="EMBL" id="CP011132">
    <property type="protein sequence ID" value="AKE61271.1"/>
    <property type="molecule type" value="Genomic_DNA"/>
</dbReference>
<evidence type="ECO:0000313" key="3">
    <source>
        <dbReference type="Proteomes" id="UP000034085"/>
    </source>
</evidence>
<feature type="chain" id="PRO_5002510298" description="Secreted protein" evidence="1">
    <location>
        <begin position="21"/>
        <end position="81"/>
    </location>
</feature>
<feature type="signal peptide" evidence="1">
    <location>
        <begin position="1"/>
        <end position="20"/>
    </location>
</feature>
<evidence type="ECO:0000313" key="2">
    <source>
        <dbReference type="EMBL" id="AKE61271.1"/>
    </source>
</evidence>
<protein>
    <recommendedName>
        <fullName evidence="4">Secreted protein</fullName>
    </recommendedName>
</protein>
<evidence type="ECO:0000256" key="1">
    <source>
        <dbReference type="SAM" id="SignalP"/>
    </source>
</evidence>
<dbReference type="AlphaFoldDB" id="A0A0F6TYW7"/>
<accession>A0A0F6TYW7</accession>
<dbReference type="HOGENOM" id="CLU_176159_0_0_6"/>
<reference evidence="2 3" key="1">
    <citation type="journal article" date="2013" name="Appl. Microbiol. Biotechnol.">
        <title>Glycerol assimilation and production of 1,3-propanediol by Citrobacter amalonaticus Y19.</title>
        <authorList>
            <person name="Ainala S.K."/>
            <person name="Ashok S."/>
            <person name="Ko Y."/>
            <person name="Park S."/>
        </authorList>
    </citation>
    <scope>NUCLEOTIDE SEQUENCE [LARGE SCALE GENOMIC DNA]</scope>
    <source>
        <strain evidence="2 3">Y19</strain>
    </source>
</reference>
<dbReference type="RefSeq" id="WP_032676559.1">
    <property type="nucleotide sequence ID" value="NZ_CP011132.1"/>
</dbReference>
<dbReference type="PATRIC" id="fig|1261127.3.peg.4820"/>
<sequence length="81" mass="8454">MKIHKIIVASLAVTSFSALAFKSELSPTTTISTNKLTAIEASIFSSFNLSHSGPSLAGTCNASPVTGYGCAFCTMLRSHLN</sequence>
<keyword evidence="1" id="KW-0732">Signal</keyword>
<dbReference type="Proteomes" id="UP000034085">
    <property type="component" value="Chromosome"/>
</dbReference>
<dbReference type="OrthoDB" id="6547554at2"/>
<organism evidence="2 3">
    <name type="scientific">Citrobacter amalonaticus Y19</name>
    <dbReference type="NCBI Taxonomy" id="1261127"/>
    <lineage>
        <taxon>Bacteria</taxon>
        <taxon>Pseudomonadati</taxon>
        <taxon>Pseudomonadota</taxon>
        <taxon>Gammaproteobacteria</taxon>
        <taxon>Enterobacterales</taxon>
        <taxon>Enterobacteriaceae</taxon>
        <taxon>Citrobacter</taxon>
    </lineage>
</organism>
<dbReference type="KEGG" id="cama:F384_23230"/>
<proteinExistence type="predicted"/>